<dbReference type="PANTHER" id="PTHR33408">
    <property type="entry name" value="TRANSPOSASE"/>
    <property type="match status" value="1"/>
</dbReference>
<evidence type="ECO:0008006" key="3">
    <source>
        <dbReference type="Google" id="ProtNLM"/>
    </source>
</evidence>
<dbReference type="Proteomes" id="UP000616608">
    <property type="component" value="Unassembled WGS sequence"/>
</dbReference>
<organism evidence="1 2">
    <name type="scientific">Lysinibacillus alkalisoli</name>
    <dbReference type="NCBI Taxonomy" id="1911548"/>
    <lineage>
        <taxon>Bacteria</taxon>
        <taxon>Bacillati</taxon>
        <taxon>Bacillota</taxon>
        <taxon>Bacilli</taxon>
        <taxon>Bacillales</taxon>
        <taxon>Bacillaceae</taxon>
        <taxon>Lysinibacillus</taxon>
    </lineage>
</organism>
<sequence length="99" mass="11812">MLAYQIFPNPPDTLTLLPFSDEIEDNYSTLPHHIVADVGYGSEQNYHDILNNYKREALITYNLYRREQKKKYQQNPFNTANWTYDETTDTSIRVRINKH</sequence>
<dbReference type="AlphaFoldDB" id="A0A917GAZ4"/>
<evidence type="ECO:0000313" key="2">
    <source>
        <dbReference type="Proteomes" id="UP000616608"/>
    </source>
</evidence>
<comment type="caution">
    <text evidence="1">The sequence shown here is derived from an EMBL/GenBank/DDBJ whole genome shotgun (WGS) entry which is preliminary data.</text>
</comment>
<proteinExistence type="predicted"/>
<gene>
    <name evidence="1" type="ORF">GCM10007425_30360</name>
</gene>
<reference evidence="1" key="2">
    <citation type="submission" date="2020-09" db="EMBL/GenBank/DDBJ databases">
        <authorList>
            <person name="Sun Q."/>
            <person name="Zhou Y."/>
        </authorList>
    </citation>
    <scope>NUCLEOTIDE SEQUENCE</scope>
    <source>
        <strain evidence="1">CGMCC 1.15760</strain>
    </source>
</reference>
<reference evidence="1" key="1">
    <citation type="journal article" date="2014" name="Int. J. Syst. Evol. Microbiol.">
        <title>Complete genome sequence of Corynebacterium casei LMG S-19264T (=DSM 44701T), isolated from a smear-ripened cheese.</title>
        <authorList>
            <consortium name="US DOE Joint Genome Institute (JGI-PGF)"/>
            <person name="Walter F."/>
            <person name="Albersmeier A."/>
            <person name="Kalinowski J."/>
            <person name="Ruckert C."/>
        </authorList>
    </citation>
    <scope>NUCLEOTIDE SEQUENCE</scope>
    <source>
        <strain evidence="1">CGMCC 1.15760</strain>
    </source>
</reference>
<dbReference type="EMBL" id="BMJT01000015">
    <property type="protein sequence ID" value="GGG33578.1"/>
    <property type="molecule type" value="Genomic_DNA"/>
</dbReference>
<dbReference type="PANTHER" id="PTHR33408:SF2">
    <property type="entry name" value="TRANSPOSASE DDE DOMAIN-CONTAINING PROTEIN"/>
    <property type="match status" value="1"/>
</dbReference>
<keyword evidence="2" id="KW-1185">Reference proteome</keyword>
<protein>
    <recommendedName>
        <fullName evidence="3">Transposase IS4-like domain-containing protein</fullName>
    </recommendedName>
</protein>
<name>A0A917GAZ4_9BACI</name>
<accession>A0A917GAZ4</accession>
<evidence type="ECO:0000313" key="1">
    <source>
        <dbReference type="EMBL" id="GGG33578.1"/>
    </source>
</evidence>